<name>A0A521AEV8_9SPHI</name>
<dbReference type="Pfam" id="PF00535">
    <property type="entry name" value="Glycos_transf_2"/>
    <property type="match status" value="1"/>
</dbReference>
<dbReference type="CDD" id="cd00761">
    <property type="entry name" value="Glyco_tranf_GTA_type"/>
    <property type="match status" value="1"/>
</dbReference>
<dbReference type="PANTHER" id="PTHR43646:SF3">
    <property type="entry name" value="SLR1566 PROTEIN"/>
    <property type="match status" value="1"/>
</dbReference>
<dbReference type="RefSeq" id="WP_246101248.1">
    <property type="nucleotide sequence ID" value="NZ_CBCSJO010000002.1"/>
</dbReference>
<dbReference type="AlphaFoldDB" id="A0A521AEV8"/>
<feature type="transmembrane region" description="Helical" evidence="1">
    <location>
        <begin position="277"/>
        <end position="295"/>
    </location>
</feature>
<protein>
    <submittedName>
        <fullName evidence="3">Chlorobactene glucosyltransferase</fullName>
    </submittedName>
</protein>
<evidence type="ECO:0000256" key="1">
    <source>
        <dbReference type="SAM" id="Phobius"/>
    </source>
</evidence>
<dbReference type="Gene3D" id="3.90.550.10">
    <property type="entry name" value="Spore Coat Polysaccharide Biosynthesis Protein SpsA, Chain A"/>
    <property type="match status" value="1"/>
</dbReference>
<sequence>MSIILIPIFIFLFLRLFVAGYNFFSRPNLQISEHECRDRISILIPVRNEEQNISALLFSILKQSYQNYEVIILDDSSTDQTLQLANDFAKSNPNFRVVSGKQLEEGWTGKNFACWQLAREASGKYLLFLDADVTLAPELLNSALCHLKRNDLSLLSLFSNQTMNTLGENSVIPLMNYLLLTLLPIRLILSHSNPIFAAACGQFMLFAADNYQQHQWHSKVKQEVTEDLKIMKLIKVANYKGEGLLANGLISCRMYNNYTDAVNGFSKNFIAPFNDSIPLFILFLVSLLLGPVFIIATSDAYLISLLFFIIVLTRSMTSSLSGQNVWLNAFLHPLQMLSLLHIGCLAIQRTSTKTRKWKGRMLS</sequence>
<dbReference type="InterPro" id="IPR001173">
    <property type="entry name" value="Glyco_trans_2-like"/>
</dbReference>
<dbReference type="InterPro" id="IPR029044">
    <property type="entry name" value="Nucleotide-diphossugar_trans"/>
</dbReference>
<dbReference type="PANTHER" id="PTHR43646">
    <property type="entry name" value="GLYCOSYLTRANSFERASE"/>
    <property type="match status" value="1"/>
</dbReference>
<feature type="domain" description="Glycosyltransferase 2-like" evidence="2">
    <location>
        <begin position="41"/>
        <end position="161"/>
    </location>
</feature>
<dbReference type="EMBL" id="FXTN01000001">
    <property type="protein sequence ID" value="SMO33337.1"/>
    <property type="molecule type" value="Genomic_DNA"/>
</dbReference>
<accession>A0A521AEV8</accession>
<organism evidence="3 4">
    <name type="scientific">Pedobacter westerhofensis</name>
    <dbReference type="NCBI Taxonomy" id="425512"/>
    <lineage>
        <taxon>Bacteria</taxon>
        <taxon>Pseudomonadati</taxon>
        <taxon>Bacteroidota</taxon>
        <taxon>Sphingobacteriia</taxon>
        <taxon>Sphingobacteriales</taxon>
        <taxon>Sphingobacteriaceae</taxon>
        <taxon>Pedobacter</taxon>
    </lineage>
</organism>
<dbReference type="Proteomes" id="UP000320300">
    <property type="component" value="Unassembled WGS sequence"/>
</dbReference>
<evidence type="ECO:0000313" key="4">
    <source>
        <dbReference type="Proteomes" id="UP000320300"/>
    </source>
</evidence>
<keyword evidence="1" id="KW-0812">Transmembrane</keyword>
<dbReference type="SUPFAM" id="SSF53448">
    <property type="entry name" value="Nucleotide-diphospho-sugar transferases"/>
    <property type="match status" value="1"/>
</dbReference>
<evidence type="ECO:0000259" key="2">
    <source>
        <dbReference type="Pfam" id="PF00535"/>
    </source>
</evidence>
<keyword evidence="1" id="KW-1133">Transmembrane helix</keyword>
<gene>
    <name evidence="3" type="ORF">SAMN06265348_101115</name>
</gene>
<keyword evidence="1" id="KW-0472">Membrane</keyword>
<proteinExistence type="predicted"/>
<keyword evidence="3" id="KW-0808">Transferase</keyword>
<keyword evidence="4" id="KW-1185">Reference proteome</keyword>
<reference evidence="3 4" key="1">
    <citation type="submission" date="2017-05" db="EMBL/GenBank/DDBJ databases">
        <authorList>
            <person name="Varghese N."/>
            <person name="Submissions S."/>
        </authorList>
    </citation>
    <scope>NUCLEOTIDE SEQUENCE [LARGE SCALE GENOMIC DNA]</scope>
    <source>
        <strain evidence="3 4">DSM 19036</strain>
    </source>
</reference>
<dbReference type="GO" id="GO:0016740">
    <property type="term" value="F:transferase activity"/>
    <property type="evidence" value="ECO:0007669"/>
    <property type="project" value="UniProtKB-KW"/>
</dbReference>
<evidence type="ECO:0000313" key="3">
    <source>
        <dbReference type="EMBL" id="SMO33337.1"/>
    </source>
</evidence>
<feature type="transmembrane region" description="Helical" evidence="1">
    <location>
        <begin position="329"/>
        <end position="347"/>
    </location>
</feature>